<sequence>MQILTAKDAKYGFGRLIDLARAEPVAVAKHGRPVVVVLAVEEYERLKALDKPGISPGEQNAGKKTSE</sequence>
<dbReference type="Gene3D" id="3.40.1620.10">
    <property type="entry name" value="YefM-like domain"/>
    <property type="match status" value="1"/>
</dbReference>
<evidence type="ECO:0000256" key="2">
    <source>
        <dbReference type="RuleBase" id="RU362080"/>
    </source>
</evidence>
<dbReference type="Pfam" id="PF02604">
    <property type="entry name" value="PhdYeFM_antitox"/>
    <property type="match status" value="1"/>
</dbReference>
<proteinExistence type="inferred from homology"/>
<dbReference type="EMBL" id="FXYF01000009">
    <property type="protein sequence ID" value="SMX46022.1"/>
    <property type="molecule type" value="Genomic_DNA"/>
</dbReference>
<evidence type="ECO:0000313" key="3">
    <source>
        <dbReference type="EMBL" id="SMX46022.1"/>
    </source>
</evidence>
<organism evidence="3 4">
    <name type="scientific">Maliponia aquimaris</name>
    <dbReference type="NCBI Taxonomy" id="1673631"/>
    <lineage>
        <taxon>Bacteria</taxon>
        <taxon>Pseudomonadati</taxon>
        <taxon>Pseudomonadota</taxon>
        <taxon>Alphaproteobacteria</taxon>
        <taxon>Rhodobacterales</taxon>
        <taxon>Paracoccaceae</taxon>
        <taxon>Maliponia</taxon>
    </lineage>
</organism>
<evidence type="ECO:0000256" key="1">
    <source>
        <dbReference type="ARBA" id="ARBA00009981"/>
    </source>
</evidence>
<dbReference type="NCBIfam" id="TIGR01552">
    <property type="entry name" value="phd_fam"/>
    <property type="match status" value="1"/>
</dbReference>
<reference evidence="3 4" key="1">
    <citation type="submission" date="2017-05" db="EMBL/GenBank/DDBJ databases">
        <authorList>
            <person name="Song R."/>
            <person name="Chenine A.L."/>
            <person name="Ruprecht R.M."/>
        </authorList>
    </citation>
    <scope>NUCLEOTIDE SEQUENCE [LARGE SCALE GENOMIC DNA]</scope>
    <source>
        <strain evidence="3 4">CECT 8898</strain>
    </source>
</reference>
<dbReference type="InterPro" id="IPR036165">
    <property type="entry name" value="YefM-like_sf"/>
</dbReference>
<evidence type="ECO:0000313" key="4">
    <source>
        <dbReference type="Proteomes" id="UP000207598"/>
    </source>
</evidence>
<dbReference type="Proteomes" id="UP000207598">
    <property type="component" value="Unassembled WGS sequence"/>
</dbReference>
<protein>
    <recommendedName>
        <fullName evidence="2">Antitoxin</fullName>
    </recommendedName>
</protein>
<dbReference type="InterPro" id="IPR006442">
    <property type="entry name" value="Antitoxin_Phd/YefM"/>
</dbReference>
<dbReference type="RefSeq" id="WP_094022100.1">
    <property type="nucleotide sequence ID" value="NZ_FXYF01000009.1"/>
</dbReference>
<gene>
    <name evidence="3" type="ORF">MAA8898_03305</name>
</gene>
<accession>A0A238KV14</accession>
<name>A0A238KV14_9RHOB</name>
<keyword evidence="4" id="KW-1185">Reference proteome</keyword>
<comment type="function">
    <text evidence="2">Antitoxin component of a type II toxin-antitoxin (TA) system.</text>
</comment>
<comment type="similarity">
    <text evidence="1 2">Belongs to the phD/YefM antitoxin family.</text>
</comment>
<dbReference type="AlphaFoldDB" id="A0A238KV14"/>
<dbReference type="SUPFAM" id="SSF143120">
    <property type="entry name" value="YefM-like"/>
    <property type="match status" value="1"/>
</dbReference>
<dbReference type="OrthoDB" id="165038at2"/>